<dbReference type="PANTHER" id="PTHR30353:SF15">
    <property type="entry name" value="INNER MEMBRANE PROTEIN YABI"/>
    <property type="match status" value="1"/>
</dbReference>
<protein>
    <submittedName>
        <fullName evidence="10">Membrane protein DedA with SNARE-associated domain</fullName>
    </submittedName>
</protein>
<dbReference type="InterPro" id="IPR032816">
    <property type="entry name" value="VTT_dom"/>
</dbReference>
<dbReference type="RefSeq" id="WP_170220761.1">
    <property type="nucleotide sequence ID" value="NZ_VFML01000001.1"/>
</dbReference>
<keyword evidence="3 7" id="KW-1003">Cell membrane</keyword>
<keyword evidence="5 7" id="KW-1133">Transmembrane helix</keyword>
<gene>
    <name evidence="10" type="ORF">FB471_1864</name>
</gene>
<dbReference type="InterPro" id="IPR032818">
    <property type="entry name" value="DedA-like"/>
</dbReference>
<organism evidence="10 11">
    <name type="scientific">Amycolatopsis cihanbeyliensis</name>
    <dbReference type="NCBI Taxonomy" id="1128664"/>
    <lineage>
        <taxon>Bacteria</taxon>
        <taxon>Bacillati</taxon>
        <taxon>Actinomycetota</taxon>
        <taxon>Actinomycetes</taxon>
        <taxon>Pseudonocardiales</taxon>
        <taxon>Pseudonocardiaceae</taxon>
        <taxon>Amycolatopsis</taxon>
    </lineage>
</organism>
<feature type="transmembrane region" description="Helical" evidence="7">
    <location>
        <begin position="15"/>
        <end position="37"/>
    </location>
</feature>
<name>A0A542DGD7_AMYCI</name>
<dbReference type="AlphaFoldDB" id="A0A542DGD7"/>
<comment type="subcellular location">
    <subcellularLocation>
        <location evidence="1 7">Cell membrane</location>
        <topology evidence="1 7">Multi-pass membrane protein</topology>
    </subcellularLocation>
</comment>
<sequence>MFEDLMPDLGALPPLAVLATVFVLAFLETSLLVGVFLPGEVLLAGCIGVLHVTWSPLAGLVAAAGCFAGQLVGYLIGRRVGPALQRGWIGRKTDPRRWEQAEQLVRSSGGWLLVTARFVAVAHTLAPALAGVLRMPLRRFAWFAALSSAVWAALWTAVGAGLGQAGQLLDQGLLTTALVLGGIVISTLVVGRVLRKPAEDMETVPERAQQPVPLSRPAEPTRWTARTTV</sequence>
<evidence type="ECO:0000313" key="10">
    <source>
        <dbReference type="EMBL" id="TQJ02147.1"/>
    </source>
</evidence>
<dbReference type="Pfam" id="PF09335">
    <property type="entry name" value="VTT_dom"/>
    <property type="match status" value="1"/>
</dbReference>
<keyword evidence="6 7" id="KW-0472">Membrane</keyword>
<feature type="transmembrane region" description="Helical" evidence="7">
    <location>
        <begin position="111"/>
        <end position="133"/>
    </location>
</feature>
<keyword evidence="11" id="KW-1185">Reference proteome</keyword>
<evidence type="ECO:0000256" key="8">
    <source>
        <dbReference type="SAM" id="MobiDB-lite"/>
    </source>
</evidence>
<evidence type="ECO:0000256" key="6">
    <source>
        <dbReference type="ARBA" id="ARBA00023136"/>
    </source>
</evidence>
<evidence type="ECO:0000259" key="9">
    <source>
        <dbReference type="Pfam" id="PF09335"/>
    </source>
</evidence>
<feature type="transmembrane region" description="Helical" evidence="7">
    <location>
        <begin position="140"/>
        <end position="162"/>
    </location>
</feature>
<feature type="transmembrane region" description="Helical" evidence="7">
    <location>
        <begin position="49"/>
        <end position="76"/>
    </location>
</feature>
<keyword evidence="4 7" id="KW-0812">Transmembrane</keyword>
<evidence type="ECO:0000256" key="4">
    <source>
        <dbReference type="ARBA" id="ARBA00022692"/>
    </source>
</evidence>
<accession>A0A542DGD7</accession>
<feature type="region of interest" description="Disordered" evidence="8">
    <location>
        <begin position="200"/>
        <end position="229"/>
    </location>
</feature>
<evidence type="ECO:0000256" key="7">
    <source>
        <dbReference type="RuleBase" id="RU367016"/>
    </source>
</evidence>
<evidence type="ECO:0000256" key="5">
    <source>
        <dbReference type="ARBA" id="ARBA00022989"/>
    </source>
</evidence>
<evidence type="ECO:0000256" key="2">
    <source>
        <dbReference type="ARBA" id="ARBA00010792"/>
    </source>
</evidence>
<evidence type="ECO:0000256" key="1">
    <source>
        <dbReference type="ARBA" id="ARBA00004651"/>
    </source>
</evidence>
<feature type="transmembrane region" description="Helical" evidence="7">
    <location>
        <begin position="174"/>
        <end position="194"/>
    </location>
</feature>
<comment type="similarity">
    <text evidence="2 7">Belongs to the DedA family.</text>
</comment>
<dbReference type="GO" id="GO:0005886">
    <property type="term" value="C:plasma membrane"/>
    <property type="evidence" value="ECO:0007669"/>
    <property type="project" value="UniProtKB-SubCell"/>
</dbReference>
<feature type="domain" description="VTT" evidence="9">
    <location>
        <begin position="37"/>
        <end position="160"/>
    </location>
</feature>
<comment type="caution">
    <text evidence="10">The sequence shown here is derived from an EMBL/GenBank/DDBJ whole genome shotgun (WGS) entry which is preliminary data.</text>
</comment>
<evidence type="ECO:0000313" key="11">
    <source>
        <dbReference type="Proteomes" id="UP000320876"/>
    </source>
</evidence>
<dbReference type="EMBL" id="VFML01000001">
    <property type="protein sequence ID" value="TQJ02147.1"/>
    <property type="molecule type" value="Genomic_DNA"/>
</dbReference>
<dbReference type="PANTHER" id="PTHR30353">
    <property type="entry name" value="INNER MEMBRANE PROTEIN DEDA-RELATED"/>
    <property type="match status" value="1"/>
</dbReference>
<evidence type="ECO:0000256" key="3">
    <source>
        <dbReference type="ARBA" id="ARBA00022475"/>
    </source>
</evidence>
<reference evidence="10 11" key="1">
    <citation type="submission" date="2019-06" db="EMBL/GenBank/DDBJ databases">
        <title>Sequencing the genomes of 1000 actinobacteria strains.</title>
        <authorList>
            <person name="Klenk H.-P."/>
        </authorList>
    </citation>
    <scope>NUCLEOTIDE SEQUENCE [LARGE SCALE GENOMIC DNA]</scope>
    <source>
        <strain evidence="10 11">DSM 45679</strain>
    </source>
</reference>
<proteinExistence type="inferred from homology"/>
<dbReference type="Proteomes" id="UP000320876">
    <property type="component" value="Unassembled WGS sequence"/>
</dbReference>